<sequence>MATYHTVQSGDTLWGISRQYQISVDEIRSLNNMADSSLSLGQRLQVSQSDPVYYGGSTAAASSPNATIYTVQAGDSLWRIATKFNISVNEIKALNNLSSNSLSLGQQLRVSGGSSYTAPVVTPTIQTNSPTIVKAPVFTPRPSYIVQAGDSMWRVSQKIGVSVNELKSINNLSSNILRIGQMLYLEAKPEVASQAAPVQTPQPTQAAPKIIYHTVISGDSLYRIAMAYNVSVQDIKESNGLSSNSLSLGQRLMITKKAKTTSYSSSSSSSNNSGSGSNVDTSIGNAKDNSSSVSETGNISKYEQNKKEVINLDAINGVQIFGSGLSASVGRGGSNRQTDVEKVQERFVQLNYMNSVDGLSQIQATISAIDNFQQRNKIDWWAGKSSLIGASGYSSGLIKPNDVTYKLLREHTKYNITYKDHKGNLEKVSFSNFVRSNYSVYPYGISYSGTVVHDIPASYYESVGLSRQLAEALEFVSKNEGKFDAINSYDKAAFSFGFIQFAGQTGGGTFPHMMALIKDRNPSLFEEAFGRFGIDVEYTYKNDKYNPANMVVFTPDGKRYEGTDAEKYIRSDKVLHGVFVRAGQNIEVAKLQVLAAVQEYVKPALRAKISLNANGLDVNSEPITDFINSAGGITVLIDLAVNQGLTGALRIFAPAMEQVMKQSGITSLAALKNIDEKRVIQTIVANATDSRVRTRPQKVLDAGISFS</sequence>
<dbReference type="Proteomes" id="UP000006054">
    <property type="component" value="Chromosome"/>
</dbReference>
<dbReference type="Gene3D" id="3.10.350.10">
    <property type="entry name" value="LysM domain"/>
    <property type="match status" value="4"/>
</dbReference>
<accession>I4AM44</accession>
<keyword evidence="4" id="KW-1185">Reference proteome</keyword>
<feature type="domain" description="LysM" evidence="2">
    <location>
        <begin position="142"/>
        <end position="185"/>
    </location>
</feature>
<dbReference type="EMBL" id="CP003345">
    <property type="protein sequence ID" value="AFM05029.1"/>
    <property type="molecule type" value="Genomic_DNA"/>
</dbReference>
<dbReference type="PROSITE" id="PS51782">
    <property type="entry name" value="LYSM"/>
    <property type="match status" value="4"/>
</dbReference>
<dbReference type="SMART" id="SM00257">
    <property type="entry name" value="LysM"/>
    <property type="match status" value="4"/>
</dbReference>
<proteinExistence type="predicted"/>
<evidence type="ECO:0000256" key="1">
    <source>
        <dbReference type="SAM" id="MobiDB-lite"/>
    </source>
</evidence>
<dbReference type="PANTHER" id="PTHR33734:SF22">
    <property type="entry name" value="MEMBRANE-BOUND LYTIC MUREIN TRANSGLYCOSYLASE D"/>
    <property type="match status" value="1"/>
</dbReference>
<reference evidence="4" key="1">
    <citation type="submission" date="2012-06" db="EMBL/GenBank/DDBJ databases">
        <title>The complete genome of Flexibacter litoralis DSM 6794.</title>
        <authorList>
            <person name="Lucas S."/>
            <person name="Copeland A."/>
            <person name="Lapidus A."/>
            <person name="Glavina del Rio T."/>
            <person name="Dalin E."/>
            <person name="Tice H."/>
            <person name="Bruce D."/>
            <person name="Goodwin L."/>
            <person name="Pitluck S."/>
            <person name="Peters L."/>
            <person name="Ovchinnikova G."/>
            <person name="Lu M."/>
            <person name="Kyrpides N."/>
            <person name="Mavromatis K."/>
            <person name="Ivanova N."/>
            <person name="Brettin T."/>
            <person name="Detter J.C."/>
            <person name="Han C."/>
            <person name="Larimer F."/>
            <person name="Land M."/>
            <person name="Hauser L."/>
            <person name="Markowitz V."/>
            <person name="Cheng J.-F."/>
            <person name="Hugenholtz P."/>
            <person name="Woyke T."/>
            <person name="Wu D."/>
            <person name="Spring S."/>
            <person name="Lang E."/>
            <person name="Kopitz M."/>
            <person name="Brambilla E."/>
            <person name="Klenk H.-P."/>
            <person name="Eisen J.A."/>
        </authorList>
    </citation>
    <scope>NUCLEOTIDE SEQUENCE [LARGE SCALE GENOMIC DNA]</scope>
    <source>
        <strain evidence="4">ATCC 23117 / DSM 6794 / NBRC 15988 / NCIMB 1366 / Sio-4</strain>
    </source>
</reference>
<dbReference type="KEGG" id="fli:Fleli_2672"/>
<dbReference type="STRING" id="880071.Fleli_2672"/>
<dbReference type="InterPro" id="IPR018392">
    <property type="entry name" value="LysM"/>
</dbReference>
<dbReference type="PANTHER" id="PTHR33734">
    <property type="entry name" value="LYSM DOMAIN-CONTAINING GPI-ANCHORED PROTEIN 2"/>
    <property type="match status" value="1"/>
</dbReference>
<dbReference type="AlphaFoldDB" id="I4AM44"/>
<dbReference type="HOGENOM" id="CLU_390165_0_0_10"/>
<dbReference type="GO" id="GO:0008932">
    <property type="term" value="F:lytic endotransglycosylase activity"/>
    <property type="evidence" value="ECO:0007669"/>
    <property type="project" value="TreeGrafter"/>
</dbReference>
<dbReference type="RefSeq" id="WP_014798466.1">
    <property type="nucleotide sequence ID" value="NC_018018.1"/>
</dbReference>
<evidence type="ECO:0000313" key="4">
    <source>
        <dbReference type="Proteomes" id="UP000006054"/>
    </source>
</evidence>
<protein>
    <submittedName>
        <fullName evidence="3">LysM repeat-containing protein</fullName>
    </submittedName>
</protein>
<dbReference type="SUPFAM" id="SSF54106">
    <property type="entry name" value="LysM domain"/>
    <property type="match status" value="4"/>
</dbReference>
<feature type="region of interest" description="Disordered" evidence="1">
    <location>
        <begin position="259"/>
        <end position="299"/>
    </location>
</feature>
<dbReference type="InterPro" id="IPR036779">
    <property type="entry name" value="LysM_dom_sf"/>
</dbReference>
<gene>
    <name evidence="3" type="ordered locus">Fleli_2672</name>
</gene>
<dbReference type="eggNOG" id="COG1388">
    <property type="taxonomic scope" value="Bacteria"/>
</dbReference>
<evidence type="ECO:0000313" key="3">
    <source>
        <dbReference type="EMBL" id="AFM05029.1"/>
    </source>
</evidence>
<feature type="compositionally biased region" description="Low complexity" evidence="1">
    <location>
        <begin position="264"/>
        <end position="278"/>
    </location>
</feature>
<dbReference type="CDD" id="cd00118">
    <property type="entry name" value="LysM"/>
    <property type="match status" value="4"/>
</dbReference>
<name>I4AM44_BERLS</name>
<feature type="domain" description="LysM" evidence="2">
    <location>
        <begin position="211"/>
        <end position="254"/>
    </location>
</feature>
<dbReference type="Pfam" id="PF01476">
    <property type="entry name" value="LysM"/>
    <property type="match status" value="4"/>
</dbReference>
<evidence type="ECO:0000259" key="2">
    <source>
        <dbReference type="PROSITE" id="PS51782"/>
    </source>
</evidence>
<feature type="domain" description="LysM" evidence="2">
    <location>
        <begin position="3"/>
        <end position="46"/>
    </location>
</feature>
<organism evidence="3 4">
    <name type="scientific">Bernardetia litoralis (strain ATCC 23117 / DSM 6794 / NBRC 15988 / NCIMB 1366 / Fx l1 / Sio-4)</name>
    <name type="common">Flexibacter litoralis</name>
    <dbReference type="NCBI Taxonomy" id="880071"/>
    <lineage>
        <taxon>Bacteria</taxon>
        <taxon>Pseudomonadati</taxon>
        <taxon>Bacteroidota</taxon>
        <taxon>Cytophagia</taxon>
        <taxon>Cytophagales</taxon>
        <taxon>Bernardetiaceae</taxon>
        <taxon>Bernardetia</taxon>
    </lineage>
</organism>
<feature type="compositionally biased region" description="Polar residues" evidence="1">
    <location>
        <begin position="279"/>
        <end position="299"/>
    </location>
</feature>
<feature type="domain" description="LysM" evidence="2">
    <location>
        <begin position="67"/>
        <end position="110"/>
    </location>
</feature>
<dbReference type="OrthoDB" id="2149800at2"/>